<sequence>MENKNGGNGELQIELKEEIGLGTYSNLTVITHSSSEFVLDFVTVLPGMPKAAVQSRIILAPEHAKRLLRALEENISKYEHVFGNIEIPEERPLTFPNVAGEA</sequence>
<dbReference type="AlphaFoldDB" id="A0A9E2NNJ7"/>
<evidence type="ECO:0000313" key="2">
    <source>
        <dbReference type="Proteomes" id="UP000824236"/>
    </source>
</evidence>
<dbReference type="InterPro" id="IPR021857">
    <property type="entry name" value="DUF3467"/>
</dbReference>
<accession>A0A9E2NNJ7</accession>
<organism evidence="1 2">
    <name type="scientific">Candidatus Bacteroides intestinipullorum</name>
    <dbReference type="NCBI Taxonomy" id="2838471"/>
    <lineage>
        <taxon>Bacteria</taxon>
        <taxon>Pseudomonadati</taxon>
        <taxon>Bacteroidota</taxon>
        <taxon>Bacteroidia</taxon>
        <taxon>Bacteroidales</taxon>
        <taxon>Bacteroidaceae</taxon>
        <taxon>Bacteroides</taxon>
    </lineage>
</organism>
<reference evidence="1" key="1">
    <citation type="journal article" date="2021" name="PeerJ">
        <title>Extensive microbial diversity within the chicken gut microbiome revealed by metagenomics and culture.</title>
        <authorList>
            <person name="Gilroy R."/>
            <person name="Ravi A."/>
            <person name="Getino M."/>
            <person name="Pursley I."/>
            <person name="Horton D.L."/>
            <person name="Alikhan N.F."/>
            <person name="Baker D."/>
            <person name="Gharbi K."/>
            <person name="Hall N."/>
            <person name="Watson M."/>
            <person name="Adriaenssens E.M."/>
            <person name="Foster-Nyarko E."/>
            <person name="Jarju S."/>
            <person name="Secka A."/>
            <person name="Antonio M."/>
            <person name="Oren A."/>
            <person name="Chaudhuri R.R."/>
            <person name="La Ragione R."/>
            <person name="Hildebrand F."/>
            <person name="Pallen M.J."/>
        </authorList>
    </citation>
    <scope>NUCLEOTIDE SEQUENCE</scope>
    <source>
        <strain evidence="1">B3-3758</strain>
    </source>
</reference>
<protein>
    <submittedName>
        <fullName evidence="1">DUF3467 domain-containing protein</fullName>
    </submittedName>
</protein>
<proteinExistence type="predicted"/>
<evidence type="ECO:0000313" key="1">
    <source>
        <dbReference type="EMBL" id="MBU3814098.1"/>
    </source>
</evidence>
<gene>
    <name evidence="1" type="ORF">H9791_06250</name>
</gene>
<comment type="caution">
    <text evidence="1">The sequence shown here is derived from an EMBL/GenBank/DDBJ whole genome shotgun (WGS) entry which is preliminary data.</text>
</comment>
<dbReference type="Pfam" id="PF11950">
    <property type="entry name" value="DUF3467"/>
    <property type="match status" value="1"/>
</dbReference>
<dbReference type="Proteomes" id="UP000824236">
    <property type="component" value="Unassembled WGS sequence"/>
</dbReference>
<name>A0A9E2NNJ7_9BACE</name>
<dbReference type="EMBL" id="JAHLFO010000083">
    <property type="protein sequence ID" value="MBU3814098.1"/>
    <property type="molecule type" value="Genomic_DNA"/>
</dbReference>
<reference evidence="1" key="2">
    <citation type="submission" date="2021-04" db="EMBL/GenBank/DDBJ databases">
        <authorList>
            <person name="Gilroy R."/>
        </authorList>
    </citation>
    <scope>NUCLEOTIDE SEQUENCE</scope>
    <source>
        <strain evidence="1">B3-3758</strain>
    </source>
</reference>